<proteinExistence type="predicted"/>
<dbReference type="AlphaFoldDB" id="A0A090THQ0"/>
<reference evidence="1 2" key="2">
    <citation type="submission" date="2014-09" db="EMBL/GenBank/DDBJ databases">
        <authorList>
            <consortium name="NBRP consortium"/>
            <person name="Sawabe T."/>
            <person name="Meirelles P."/>
            <person name="Nakanishi M."/>
            <person name="Sayaka M."/>
            <person name="Hattori M."/>
            <person name="Ohkuma M."/>
        </authorList>
    </citation>
    <scope>NUCLEOTIDE SEQUENCE [LARGE SCALE GENOMIC DNA]</scope>
    <source>
        <strain evidence="1 2">JCM 19240</strain>
    </source>
</reference>
<name>A0A090THQ0_9VIBR</name>
<reference evidence="1 2" key="1">
    <citation type="submission" date="2014-09" db="EMBL/GenBank/DDBJ databases">
        <title>Vibrio maritimus JCM 19240. (C210) whole genome shotgun sequence.</title>
        <authorList>
            <person name="Sawabe T."/>
            <person name="Meirelles P."/>
            <person name="Nakanishi M."/>
            <person name="Sayaka M."/>
            <person name="Hattori M."/>
            <person name="Ohkuma M."/>
        </authorList>
    </citation>
    <scope>NUCLEOTIDE SEQUENCE [LARGE SCALE GENOMIC DNA]</scope>
    <source>
        <strain evidence="1 2">JCM 19240</strain>
    </source>
</reference>
<protein>
    <submittedName>
        <fullName evidence="1">Uncharacterized protein</fullName>
    </submittedName>
</protein>
<comment type="caution">
    <text evidence="1">The sequence shown here is derived from an EMBL/GenBank/DDBJ whole genome shotgun (WGS) entry which is preliminary data.</text>
</comment>
<dbReference type="Proteomes" id="UP000029224">
    <property type="component" value="Unassembled WGS sequence"/>
</dbReference>
<organism evidence="1 2">
    <name type="scientific">Vibrio maritimus</name>
    <dbReference type="NCBI Taxonomy" id="990268"/>
    <lineage>
        <taxon>Bacteria</taxon>
        <taxon>Pseudomonadati</taxon>
        <taxon>Pseudomonadota</taxon>
        <taxon>Gammaproteobacteria</taxon>
        <taxon>Vibrionales</taxon>
        <taxon>Vibrionaceae</taxon>
        <taxon>Vibrio</taxon>
    </lineage>
</organism>
<sequence>MQLAHEAQHAATNLARALATLTTEKAQQIAALAKLDPDFPEL</sequence>
<evidence type="ECO:0000313" key="2">
    <source>
        <dbReference type="Proteomes" id="UP000029224"/>
    </source>
</evidence>
<keyword evidence="2" id="KW-1185">Reference proteome</keyword>
<dbReference type="EMBL" id="BBMT01000033">
    <property type="protein sequence ID" value="GAL38264.1"/>
    <property type="molecule type" value="Genomic_DNA"/>
</dbReference>
<accession>A0A090THQ0</accession>
<gene>
    <name evidence="1" type="ORF">JCM19240_3975</name>
</gene>
<evidence type="ECO:0000313" key="1">
    <source>
        <dbReference type="EMBL" id="GAL38264.1"/>
    </source>
</evidence>